<feature type="region of interest" description="Disordered" evidence="1">
    <location>
        <begin position="246"/>
        <end position="303"/>
    </location>
</feature>
<comment type="caution">
    <text evidence="2">The sequence shown here is derived from an EMBL/GenBank/DDBJ whole genome shotgun (WGS) entry which is preliminary data.</text>
</comment>
<accession>A0AAN6GE42</accession>
<dbReference type="AlphaFoldDB" id="A0AAN6GE42"/>
<gene>
    <name evidence="2" type="ORF">OC842_001931</name>
</gene>
<protein>
    <submittedName>
        <fullName evidence="2">Uncharacterized protein</fullName>
    </submittedName>
</protein>
<organism evidence="2 3">
    <name type="scientific">Tilletia horrida</name>
    <dbReference type="NCBI Taxonomy" id="155126"/>
    <lineage>
        <taxon>Eukaryota</taxon>
        <taxon>Fungi</taxon>
        <taxon>Dikarya</taxon>
        <taxon>Basidiomycota</taxon>
        <taxon>Ustilaginomycotina</taxon>
        <taxon>Exobasidiomycetes</taxon>
        <taxon>Tilletiales</taxon>
        <taxon>Tilletiaceae</taxon>
        <taxon>Tilletia</taxon>
    </lineage>
</organism>
<evidence type="ECO:0000256" key="1">
    <source>
        <dbReference type="SAM" id="MobiDB-lite"/>
    </source>
</evidence>
<feature type="compositionally biased region" description="Acidic residues" evidence="1">
    <location>
        <begin position="250"/>
        <end position="294"/>
    </location>
</feature>
<dbReference type="Proteomes" id="UP001176521">
    <property type="component" value="Unassembled WGS sequence"/>
</dbReference>
<keyword evidence="3" id="KW-1185">Reference proteome</keyword>
<sequence>MTTAAADQDMVYVHASAALQSGDEDRLSAFFDRSALSVVYTYTVQAAHPDWEGLAPTRLVQRAWLERSSANAGDAAATHRALEVLVADERTLNELRSLPSNNDDKKEETADQDVTFAAVLAFSQDLDDFSEELAEVLAQDDLDRDMDHPDRAQLCSRKLEAHCEALKQQRRPGCFDCFWAPASTAKRARQRLVDAEGRHTMVKLYSARATLRGADELFSAASVNDPDSTFNLPEEDLVDGVFRGESDIGVGEDEEGEWNDDDLHMEEEEDDNDEDAGGEGGAGEDEDFDDGIEVEDGRLYLTR</sequence>
<evidence type="ECO:0000313" key="3">
    <source>
        <dbReference type="Proteomes" id="UP001176521"/>
    </source>
</evidence>
<evidence type="ECO:0000313" key="2">
    <source>
        <dbReference type="EMBL" id="KAK0536572.1"/>
    </source>
</evidence>
<name>A0AAN6GE42_9BASI</name>
<proteinExistence type="predicted"/>
<reference evidence="2" key="1">
    <citation type="journal article" date="2023" name="PhytoFront">
        <title>Draft Genome Resources of Seven Strains of Tilletia horrida, Causal Agent of Kernel Smut of Rice.</title>
        <authorList>
            <person name="Khanal S."/>
            <person name="Antony Babu S."/>
            <person name="Zhou X.G."/>
        </authorList>
    </citation>
    <scope>NUCLEOTIDE SEQUENCE</scope>
    <source>
        <strain evidence="2">TX3</strain>
    </source>
</reference>
<dbReference type="EMBL" id="JAPDMQ010000074">
    <property type="protein sequence ID" value="KAK0536572.1"/>
    <property type="molecule type" value="Genomic_DNA"/>
</dbReference>